<comment type="similarity">
    <text evidence="2 5">Belongs to the GMC oxidoreductase family.</text>
</comment>
<dbReference type="PANTHER" id="PTHR11552">
    <property type="entry name" value="GLUCOSE-METHANOL-CHOLINE GMC OXIDOREDUCTASE"/>
    <property type="match status" value="1"/>
</dbReference>
<dbReference type="SUPFAM" id="SSF54373">
    <property type="entry name" value="FAD-linked reductases, C-terminal domain"/>
    <property type="match status" value="1"/>
</dbReference>
<feature type="domain" description="Glucose-methanol-choline oxidoreductase N-terminal" evidence="7">
    <location>
        <begin position="106"/>
        <end position="129"/>
    </location>
</feature>
<gene>
    <name evidence="9" type="ORF">H8S47_00145</name>
</gene>
<organism evidence="9 10">
    <name type="scientific">Sphingomonas albertensis</name>
    <dbReference type="NCBI Taxonomy" id="2762591"/>
    <lineage>
        <taxon>Bacteria</taxon>
        <taxon>Pseudomonadati</taxon>
        <taxon>Pseudomonadota</taxon>
        <taxon>Alphaproteobacteria</taxon>
        <taxon>Sphingomonadales</taxon>
        <taxon>Sphingomonadaceae</taxon>
        <taxon>Sphingomonas</taxon>
    </lineage>
</organism>
<feature type="domain" description="Glucose-methanol-choline oxidoreductase N-terminal" evidence="8">
    <location>
        <begin position="283"/>
        <end position="297"/>
    </location>
</feature>
<dbReference type="Gene3D" id="3.30.560.10">
    <property type="entry name" value="Glucose Oxidase, domain 3"/>
    <property type="match status" value="1"/>
</dbReference>
<dbReference type="InterPro" id="IPR007867">
    <property type="entry name" value="GMC_OxRtase_C"/>
</dbReference>
<evidence type="ECO:0000313" key="9">
    <source>
        <dbReference type="EMBL" id="MBC3940090.1"/>
    </source>
</evidence>
<proteinExistence type="inferred from homology"/>
<evidence type="ECO:0000256" key="5">
    <source>
        <dbReference type="RuleBase" id="RU003968"/>
    </source>
</evidence>
<dbReference type="InterPro" id="IPR036188">
    <property type="entry name" value="FAD/NAD-bd_sf"/>
</dbReference>
<dbReference type="PIRSF" id="PIRSF000137">
    <property type="entry name" value="Alcohol_oxidase"/>
    <property type="match status" value="1"/>
</dbReference>
<dbReference type="PROSITE" id="PS00623">
    <property type="entry name" value="GMC_OXRED_1"/>
    <property type="match status" value="1"/>
</dbReference>
<dbReference type="Gene3D" id="3.50.50.60">
    <property type="entry name" value="FAD/NAD(P)-binding domain"/>
    <property type="match status" value="1"/>
</dbReference>
<dbReference type="Pfam" id="PF05199">
    <property type="entry name" value="GMC_oxred_C"/>
    <property type="match status" value="1"/>
</dbReference>
<keyword evidence="4 5" id="KW-0274">FAD</keyword>
<dbReference type="InterPro" id="IPR012132">
    <property type="entry name" value="GMC_OxRdtase"/>
</dbReference>
<dbReference type="RefSeq" id="WP_187501913.1">
    <property type="nucleotide sequence ID" value="NZ_CP162536.1"/>
</dbReference>
<accession>A0ABR7AI12</accession>
<dbReference type="Pfam" id="PF00732">
    <property type="entry name" value="GMC_oxred_N"/>
    <property type="match status" value="1"/>
</dbReference>
<feature type="region of interest" description="Disordered" evidence="6">
    <location>
        <begin position="541"/>
        <end position="564"/>
    </location>
</feature>
<evidence type="ECO:0000256" key="4">
    <source>
        <dbReference type="ARBA" id="ARBA00022827"/>
    </source>
</evidence>
<keyword evidence="10" id="KW-1185">Reference proteome</keyword>
<reference evidence="9 10" key="1">
    <citation type="submission" date="2020-08" db="EMBL/GenBank/DDBJ databases">
        <title>Putative novel bacterial strains isolated from necrotic wheat leaf tissues caused by Xanthomonas translucens.</title>
        <authorList>
            <person name="Tambong J.T."/>
        </authorList>
    </citation>
    <scope>NUCLEOTIDE SEQUENCE [LARGE SCALE GENOMIC DNA]</scope>
    <source>
        <strain evidence="10">DOAB 1063</strain>
    </source>
</reference>
<feature type="compositionally biased region" description="Basic and acidic residues" evidence="6">
    <location>
        <begin position="542"/>
        <end position="564"/>
    </location>
</feature>
<comment type="caution">
    <text evidence="9">The sequence shown here is derived from an EMBL/GenBank/DDBJ whole genome shotgun (WGS) entry which is preliminary data.</text>
</comment>
<dbReference type="EMBL" id="JACONT010000001">
    <property type="protein sequence ID" value="MBC3940090.1"/>
    <property type="molecule type" value="Genomic_DNA"/>
</dbReference>
<comment type="cofactor">
    <cofactor evidence="1">
        <name>FAD</name>
        <dbReference type="ChEBI" id="CHEBI:57692"/>
    </cofactor>
</comment>
<dbReference type="SUPFAM" id="SSF51905">
    <property type="entry name" value="FAD/NAD(P)-binding domain"/>
    <property type="match status" value="1"/>
</dbReference>
<evidence type="ECO:0000259" key="7">
    <source>
        <dbReference type="PROSITE" id="PS00623"/>
    </source>
</evidence>
<protein>
    <submittedName>
        <fullName evidence="9">GMC family oxidoreductase N-terminal domain-containing protein</fullName>
    </submittedName>
</protein>
<evidence type="ECO:0000259" key="8">
    <source>
        <dbReference type="PROSITE" id="PS00624"/>
    </source>
</evidence>
<evidence type="ECO:0000256" key="3">
    <source>
        <dbReference type="ARBA" id="ARBA00022630"/>
    </source>
</evidence>
<evidence type="ECO:0000256" key="2">
    <source>
        <dbReference type="ARBA" id="ARBA00010790"/>
    </source>
</evidence>
<keyword evidence="3 5" id="KW-0285">Flavoprotein</keyword>
<name>A0ABR7AI12_9SPHN</name>
<dbReference type="PANTHER" id="PTHR11552:SF147">
    <property type="entry name" value="CHOLINE DEHYDROGENASE, MITOCHONDRIAL"/>
    <property type="match status" value="1"/>
</dbReference>
<dbReference type="Proteomes" id="UP000597613">
    <property type="component" value="Unassembled WGS sequence"/>
</dbReference>
<evidence type="ECO:0000256" key="6">
    <source>
        <dbReference type="SAM" id="MobiDB-lite"/>
    </source>
</evidence>
<dbReference type="InterPro" id="IPR000172">
    <property type="entry name" value="GMC_OxRdtase_N"/>
</dbReference>
<dbReference type="PROSITE" id="PS00624">
    <property type="entry name" value="GMC_OXRED_2"/>
    <property type="match status" value="1"/>
</dbReference>
<sequence length="564" mass="59667">MTHDETLSPAFAAGVVANQAERRAAGLREFDYIVCGAGSSGSVVARRLAENPAVTVLLLEAGGDDVAASVSDPLLWQANLGGARDWGFVAEPSPHLNGRAMPLSMGKGLGGGSSINAMMWSRGHQTDWDHFAQETGDAGWGYQSVLGMYRRIEDWQGAPDPLRRGRGGLFPVETAKDPHPLATAMLHGAADVGIPTFADPNGAMMEGSGGAALCNVAIRGGTRSSIFRRYVYPVMAQPNLTVLTHALVTRILIERCQARGVEVLLDNQRIQVRARCETILSLGAINTPKLLLQSGVGDAAQLRRHGIALAEHLPGVGQNFQDHVMAAGCGWASPEPLVPRNNQCEATFFWKSDAQLDTPDIQAILVELPGGVQDPGAPLAESWKLLPGLVRPKSRGTITLTGCDPLQPIRIEAQALADPDDVAALVRGVTLCREIANGAAMAPFNRGEVAPGNLTGAALEAFVRESAATVWHQAGTAKMGRDAMSVVDAELRVYGIANLRIADASIMPRVTTGNTMAPCVVIGERLAMLMTATRVGARSGVHAHDGLPADEERSRPVEDALGRC</sequence>
<evidence type="ECO:0000256" key="1">
    <source>
        <dbReference type="ARBA" id="ARBA00001974"/>
    </source>
</evidence>
<evidence type="ECO:0000313" key="10">
    <source>
        <dbReference type="Proteomes" id="UP000597613"/>
    </source>
</evidence>